<dbReference type="SMART" id="SM00110">
    <property type="entry name" value="C1Q"/>
    <property type="match status" value="1"/>
</dbReference>
<dbReference type="InParanoid" id="E9GCD0"/>
<dbReference type="AlphaFoldDB" id="E9GCD0"/>
<keyword evidence="6" id="KW-1185">Reference proteome</keyword>
<dbReference type="eggNOG" id="ENOG502QSK2">
    <property type="taxonomic scope" value="Eukaryota"/>
</dbReference>
<dbReference type="PROSITE" id="PS50871">
    <property type="entry name" value="C1Q"/>
    <property type="match status" value="1"/>
</dbReference>
<name>E9GCD0_DAPPU</name>
<organism evidence="5 6">
    <name type="scientific">Daphnia pulex</name>
    <name type="common">Water flea</name>
    <dbReference type="NCBI Taxonomy" id="6669"/>
    <lineage>
        <taxon>Eukaryota</taxon>
        <taxon>Metazoa</taxon>
        <taxon>Ecdysozoa</taxon>
        <taxon>Arthropoda</taxon>
        <taxon>Crustacea</taxon>
        <taxon>Branchiopoda</taxon>
        <taxon>Diplostraca</taxon>
        <taxon>Cladocera</taxon>
        <taxon>Anomopoda</taxon>
        <taxon>Daphniidae</taxon>
        <taxon>Daphnia</taxon>
    </lineage>
</organism>
<dbReference type="PRINTS" id="PR00007">
    <property type="entry name" value="COMPLEMNTC1Q"/>
</dbReference>
<dbReference type="KEGG" id="dpx:DAPPUDRAFT_48683"/>
<dbReference type="PhylomeDB" id="E9GCD0"/>
<dbReference type="Pfam" id="PF00386">
    <property type="entry name" value="C1q"/>
    <property type="match status" value="1"/>
</dbReference>
<dbReference type="InterPro" id="IPR008983">
    <property type="entry name" value="Tumour_necrosis_fac-like_dom"/>
</dbReference>
<evidence type="ECO:0000313" key="5">
    <source>
        <dbReference type="EMBL" id="EFX82527.1"/>
    </source>
</evidence>
<comment type="subcellular location">
    <subcellularLocation>
        <location evidence="1">Secreted</location>
    </subcellularLocation>
</comment>
<keyword evidence="2" id="KW-0964">Secreted</keyword>
<evidence type="ECO:0000256" key="2">
    <source>
        <dbReference type="ARBA" id="ARBA00022525"/>
    </source>
</evidence>
<keyword evidence="3" id="KW-0732">Signal</keyword>
<accession>E9GCD0</accession>
<dbReference type="GO" id="GO:0005576">
    <property type="term" value="C:extracellular region"/>
    <property type="evidence" value="ECO:0007669"/>
    <property type="project" value="UniProtKB-SubCell"/>
</dbReference>
<evidence type="ECO:0000256" key="3">
    <source>
        <dbReference type="ARBA" id="ARBA00022729"/>
    </source>
</evidence>
<gene>
    <name evidence="5" type="ORF">DAPPUDRAFT_48683</name>
</gene>
<evidence type="ECO:0000313" key="6">
    <source>
        <dbReference type="Proteomes" id="UP000000305"/>
    </source>
</evidence>
<dbReference type="PANTHER" id="PTHR22923:SF62">
    <property type="entry name" value="CVP18"/>
    <property type="match status" value="1"/>
</dbReference>
<feature type="domain" description="C1q" evidence="4">
    <location>
        <begin position="1"/>
        <end position="139"/>
    </location>
</feature>
<dbReference type="SUPFAM" id="SSF49842">
    <property type="entry name" value="TNF-like"/>
    <property type="match status" value="1"/>
</dbReference>
<dbReference type="PANTHER" id="PTHR22923">
    <property type="entry name" value="CEREBELLIN-RELATED"/>
    <property type="match status" value="1"/>
</dbReference>
<dbReference type="EMBL" id="GL732539">
    <property type="protein sequence ID" value="EFX82527.1"/>
    <property type="molecule type" value="Genomic_DNA"/>
</dbReference>
<dbReference type="InterPro" id="IPR050822">
    <property type="entry name" value="Cerebellin_Synaptic_Org"/>
</dbReference>
<protein>
    <submittedName>
        <fullName evidence="5">Benzoyl-CoA oxygenase component B</fullName>
    </submittedName>
</protein>
<dbReference type="OrthoDB" id="6080680at2759"/>
<dbReference type="Gene3D" id="2.60.120.40">
    <property type="match status" value="1"/>
</dbReference>
<evidence type="ECO:0000259" key="4">
    <source>
        <dbReference type="PROSITE" id="PS50871"/>
    </source>
</evidence>
<dbReference type="InterPro" id="IPR001073">
    <property type="entry name" value="C1q_dom"/>
</dbReference>
<dbReference type="HOGENOM" id="CLU_068539_1_1_1"/>
<sequence length="141" mass="15871">FFVQKNTRFSDNNIPIPFDVAQVNVGNAMDLSSGVFTARRPGIYFFSFTTLAYFPASSDYTHLGIFLHHNNDRIAFGSVEEASPAYHMGQLSVQSTLSLKPGDRVWVQIYAMAPGVYLYDNQNHNIFFTGFMLEEEIVASL</sequence>
<proteinExistence type="predicted"/>
<evidence type="ECO:0000256" key="1">
    <source>
        <dbReference type="ARBA" id="ARBA00004613"/>
    </source>
</evidence>
<feature type="non-terminal residue" evidence="5">
    <location>
        <position position="1"/>
    </location>
</feature>
<dbReference type="Proteomes" id="UP000000305">
    <property type="component" value="Unassembled WGS sequence"/>
</dbReference>
<reference evidence="5 6" key="1">
    <citation type="journal article" date="2011" name="Science">
        <title>The ecoresponsive genome of Daphnia pulex.</title>
        <authorList>
            <person name="Colbourne J.K."/>
            <person name="Pfrender M.E."/>
            <person name="Gilbert D."/>
            <person name="Thomas W.K."/>
            <person name="Tucker A."/>
            <person name="Oakley T.H."/>
            <person name="Tokishita S."/>
            <person name="Aerts A."/>
            <person name="Arnold G.J."/>
            <person name="Basu M.K."/>
            <person name="Bauer D.J."/>
            <person name="Caceres C.E."/>
            <person name="Carmel L."/>
            <person name="Casola C."/>
            <person name="Choi J.H."/>
            <person name="Detter J.C."/>
            <person name="Dong Q."/>
            <person name="Dusheyko S."/>
            <person name="Eads B.D."/>
            <person name="Frohlich T."/>
            <person name="Geiler-Samerotte K.A."/>
            <person name="Gerlach D."/>
            <person name="Hatcher P."/>
            <person name="Jogdeo S."/>
            <person name="Krijgsveld J."/>
            <person name="Kriventseva E.V."/>
            <person name="Kultz D."/>
            <person name="Laforsch C."/>
            <person name="Lindquist E."/>
            <person name="Lopez J."/>
            <person name="Manak J.R."/>
            <person name="Muller J."/>
            <person name="Pangilinan J."/>
            <person name="Patwardhan R.P."/>
            <person name="Pitluck S."/>
            <person name="Pritham E.J."/>
            <person name="Rechtsteiner A."/>
            <person name="Rho M."/>
            <person name="Rogozin I.B."/>
            <person name="Sakarya O."/>
            <person name="Salamov A."/>
            <person name="Schaack S."/>
            <person name="Shapiro H."/>
            <person name="Shiga Y."/>
            <person name="Skalitzky C."/>
            <person name="Smith Z."/>
            <person name="Souvorov A."/>
            <person name="Sung W."/>
            <person name="Tang Z."/>
            <person name="Tsuchiya D."/>
            <person name="Tu H."/>
            <person name="Vos H."/>
            <person name="Wang M."/>
            <person name="Wolf Y.I."/>
            <person name="Yamagata H."/>
            <person name="Yamada T."/>
            <person name="Ye Y."/>
            <person name="Shaw J.R."/>
            <person name="Andrews J."/>
            <person name="Crease T.J."/>
            <person name="Tang H."/>
            <person name="Lucas S.M."/>
            <person name="Robertson H.M."/>
            <person name="Bork P."/>
            <person name="Koonin E.V."/>
            <person name="Zdobnov E.M."/>
            <person name="Grigoriev I.V."/>
            <person name="Lynch M."/>
            <person name="Boore J.L."/>
        </authorList>
    </citation>
    <scope>NUCLEOTIDE SEQUENCE [LARGE SCALE GENOMIC DNA]</scope>
</reference>